<dbReference type="GO" id="GO:0006338">
    <property type="term" value="P:chromatin remodeling"/>
    <property type="evidence" value="ECO:0007669"/>
    <property type="project" value="UniProtKB-ARBA"/>
</dbReference>
<organism evidence="3 4">
    <name type="scientific">Mycena belliarum</name>
    <dbReference type="NCBI Taxonomy" id="1033014"/>
    <lineage>
        <taxon>Eukaryota</taxon>
        <taxon>Fungi</taxon>
        <taxon>Dikarya</taxon>
        <taxon>Basidiomycota</taxon>
        <taxon>Agaricomycotina</taxon>
        <taxon>Agaricomycetes</taxon>
        <taxon>Agaricomycetidae</taxon>
        <taxon>Agaricales</taxon>
        <taxon>Marasmiineae</taxon>
        <taxon>Mycenaceae</taxon>
        <taxon>Mycena</taxon>
    </lineage>
</organism>
<dbReference type="InterPro" id="IPR000953">
    <property type="entry name" value="Chromo/chromo_shadow_dom"/>
</dbReference>
<evidence type="ECO:0000313" key="4">
    <source>
        <dbReference type="Proteomes" id="UP001222325"/>
    </source>
</evidence>
<accession>A0AAD6U065</accession>
<feature type="region of interest" description="Disordered" evidence="1">
    <location>
        <begin position="1146"/>
        <end position="1176"/>
    </location>
</feature>
<evidence type="ECO:0000259" key="2">
    <source>
        <dbReference type="PROSITE" id="PS50013"/>
    </source>
</evidence>
<name>A0AAD6U065_9AGAR</name>
<evidence type="ECO:0000256" key="1">
    <source>
        <dbReference type="SAM" id="MobiDB-lite"/>
    </source>
</evidence>
<feature type="region of interest" description="Disordered" evidence="1">
    <location>
        <begin position="858"/>
        <end position="885"/>
    </location>
</feature>
<feature type="domain" description="Chromo" evidence="2">
    <location>
        <begin position="889"/>
        <end position="947"/>
    </location>
</feature>
<reference evidence="3" key="1">
    <citation type="submission" date="2023-03" db="EMBL/GenBank/DDBJ databases">
        <title>Massive genome expansion in bonnet fungi (Mycena s.s.) driven by repeated elements and novel gene families across ecological guilds.</title>
        <authorList>
            <consortium name="Lawrence Berkeley National Laboratory"/>
            <person name="Harder C.B."/>
            <person name="Miyauchi S."/>
            <person name="Viragh M."/>
            <person name="Kuo A."/>
            <person name="Thoen E."/>
            <person name="Andreopoulos B."/>
            <person name="Lu D."/>
            <person name="Skrede I."/>
            <person name="Drula E."/>
            <person name="Henrissat B."/>
            <person name="Morin E."/>
            <person name="Kohler A."/>
            <person name="Barry K."/>
            <person name="LaButti K."/>
            <person name="Morin E."/>
            <person name="Salamov A."/>
            <person name="Lipzen A."/>
            <person name="Mereny Z."/>
            <person name="Hegedus B."/>
            <person name="Baldrian P."/>
            <person name="Stursova M."/>
            <person name="Weitz H."/>
            <person name="Taylor A."/>
            <person name="Grigoriev I.V."/>
            <person name="Nagy L.G."/>
            <person name="Martin F."/>
            <person name="Kauserud H."/>
        </authorList>
    </citation>
    <scope>NUCLEOTIDE SEQUENCE</scope>
    <source>
        <strain evidence="3">CBHHK173m</strain>
    </source>
</reference>
<proteinExistence type="predicted"/>
<dbReference type="Proteomes" id="UP001222325">
    <property type="component" value="Unassembled WGS sequence"/>
</dbReference>
<comment type="caution">
    <text evidence="3">The sequence shown here is derived from an EMBL/GenBank/DDBJ whole genome shotgun (WGS) entry which is preliminary data.</text>
</comment>
<keyword evidence="4" id="KW-1185">Reference proteome</keyword>
<dbReference type="Gene3D" id="2.40.50.40">
    <property type="match status" value="1"/>
</dbReference>
<sequence>MLEDASPLDLTHDTPLHRLQDTSHVLQGILARDDTNGAGTMIEPILQELRKEQDVLEKSQAQAESLVVPPSANTKSPMYGMPLSGVEPIEPKMGEFVWEASEYASLAGDESLPSVQIAAPSHPPPENCWYPQAPNFNLESHTGYRRQKVYWSDFYVVDKPIIRRRGLCTIQPPEIEAIFDPAGNLVQRPLPGMTRQIMGIPYIQRVDGNPQHTVTVAVAQTRESLVRFGNGIADKVEVLERELYLLAFGSNPNCIPENSILALYHLGLKRNDRSGKPIPGSNDGSYSLASTVEKGQGQGCFQPAVQTSTPEAQKLIRRTLVIVHELQQLIMPCCLSKFEWEMCRFLADDNNIFVFGGLGPGATGLQMNISSGMQNLRRSIGNLQGYFHTDDHDDPTQYTFGILMLKLPPGSDSGPFMFGRCGLYVREQGGYMIIYLIFRGNDLHSGFHPAYLQGQHDAWIEKEAITSLFNISDPEQRCFLVPYPNQAGCTRMAELSVTPPLTFMNLGAPVLHKLHSRNFSQHGEVILGSAHNRHTRLSREIIWAALNALKFSGITLDMNAADLFAKLKYRDDDNHVCTVGPPPFDVELDAAYIEKMRGYWAWHRQLSLKYLVRITRDMYKTVQACIKFQRKLHEEIFPVVERRPAQSSQIFPNTGEPVQMITNVIAREYVGAQVFWKLEIAGSNEVVVVPEADTEWLYQSPNCLVLADFIHRHIPLSSPALRKLYEKMTAGEEVPTVPIVPDTISSEPRPRLLSPLLPDERDRSPVSVCKDPLFLPDEDEPDDPWAEFLKIYGTGSDAGTIDAPGPDVVELELQDRGMGADQGSDVELDAELDELTDSDEETDACMVVDEPVVTESAQDETAMDCGESAHADSRDQGTVEEEEEEGCTYEIAGINDYRDEDEQQWHVRWKGYTSAYDSWLCASAFVTAKEMFDAYNKRHGIQVSGHKRGHEPASDDLVSDSDEVIPEKTKTGTLLLEASTAFQACNRLLSSSNLEHELRDLRGALAADHPSANIKLFNPASLLAQMAELNITNTWISSYLQYDSLSNASSLIRLAQLQEAVILAEPLFRGLNQAAILKQAIQWEIARLLLIVYEWLKDTAPTLVGALLLAHTRGLSTLNDTFPNFALLTDHVMLYVKHVRDVQPAQAARKTSKKGTKRRRVAAEDDEEGSATAADSGAAMDMAAEVAAGVFLATGKPWPPGNLNELPADLYGLRPGSGKEKHVLMPVIGARIYNTANSLHAAAHKCLLELLCRELVWLPMAPVDAGWNSSSRRKNDMKGVHARLISRGAVLQCIVDACGTEGILACEALFSVLTSPTGMFPKINDDERFMKAIFSAEETTLQPLRDKLASMLDDDPDVPFYACEIAQYIHHRTLELQQRHVMTEEQVQDPFALPPEQRVVTARKPGARPLNLKRIPVVRLSPEELVHNLSVRGPALFALPAVIIREALSKMRGHQHVVLSLRRILDGKNPATGTESRANLDHVNPARAASTNLQLLKEHIPPIRATTAIGLSNLLAWMLTGQGFSTSKFLSQHPFFFHSAADCISHFQDAQDSNAAVVAAYLADHSKAKMSAMKKLADFVSLDDPNVWGQASNDLSLNPTIRNSGGKSLSIAEKFAPCFTKDVEASWTKWLGDLAGKDPDVYTGPRHSWIEAISFIQSLGLNGVKGNGLTTLQLANNFVFLNICVEPSAAEMGAWIADNPTLGAFKGLTLLGFNVSASDPIATRVAFQVFYDHCDRFLSTQDKVSLGFGAIFVEHVLCKVQRWRERYKEGPGTTTLDRFALSLLDSAPQWVPGANLNNPTCFPFPPGIETQQLEHVIRMILDSR</sequence>
<dbReference type="EMBL" id="JARJCN010000055">
    <property type="protein sequence ID" value="KAJ7080375.1"/>
    <property type="molecule type" value="Genomic_DNA"/>
</dbReference>
<dbReference type="SUPFAM" id="SSF54160">
    <property type="entry name" value="Chromo domain-like"/>
    <property type="match status" value="1"/>
</dbReference>
<dbReference type="PROSITE" id="PS50013">
    <property type="entry name" value="CHROMO_2"/>
    <property type="match status" value="1"/>
</dbReference>
<protein>
    <recommendedName>
        <fullName evidence="2">Chromo domain-containing protein</fullName>
    </recommendedName>
</protein>
<evidence type="ECO:0000313" key="3">
    <source>
        <dbReference type="EMBL" id="KAJ7080375.1"/>
    </source>
</evidence>
<gene>
    <name evidence="3" type="ORF">B0H15DRAFT_933240</name>
</gene>
<feature type="compositionally biased region" description="Basic residues" evidence="1">
    <location>
        <begin position="1150"/>
        <end position="1160"/>
    </location>
</feature>
<dbReference type="InterPro" id="IPR016197">
    <property type="entry name" value="Chromo-like_dom_sf"/>
</dbReference>
<feature type="compositionally biased region" description="Basic and acidic residues" evidence="1">
    <location>
        <begin position="867"/>
        <end position="877"/>
    </location>
</feature>